<gene>
    <name evidence="1" type="ORF">GCM10010334_45330</name>
</gene>
<reference evidence="1" key="1">
    <citation type="journal article" date="2014" name="Int. J. Syst. Evol. Microbiol.">
        <title>Complete genome sequence of Corynebacterium casei LMG S-19264T (=DSM 44701T), isolated from a smear-ripened cheese.</title>
        <authorList>
            <consortium name="US DOE Joint Genome Institute (JGI-PGF)"/>
            <person name="Walter F."/>
            <person name="Albersmeier A."/>
            <person name="Kalinowski J."/>
            <person name="Ruckert C."/>
        </authorList>
    </citation>
    <scope>NUCLEOTIDE SEQUENCE</scope>
    <source>
        <strain evidence="1">JCM 4637</strain>
    </source>
</reference>
<protein>
    <submittedName>
        <fullName evidence="1">Uncharacterized protein</fullName>
    </submittedName>
</protein>
<reference evidence="1" key="2">
    <citation type="submission" date="2020-09" db="EMBL/GenBank/DDBJ databases">
        <authorList>
            <person name="Sun Q."/>
            <person name="Ohkuma M."/>
        </authorList>
    </citation>
    <scope>NUCLEOTIDE SEQUENCE</scope>
    <source>
        <strain evidence="1">JCM 4637</strain>
    </source>
</reference>
<name>A0A919CBP2_9ACTN</name>
<organism evidence="1 2">
    <name type="scientific">Streptomyces finlayi</name>
    <dbReference type="NCBI Taxonomy" id="67296"/>
    <lineage>
        <taxon>Bacteria</taxon>
        <taxon>Bacillati</taxon>
        <taxon>Actinomycetota</taxon>
        <taxon>Actinomycetes</taxon>
        <taxon>Kitasatosporales</taxon>
        <taxon>Streptomycetaceae</taxon>
        <taxon>Streptomyces</taxon>
    </lineage>
</organism>
<dbReference type="EMBL" id="BMVC01000009">
    <property type="protein sequence ID" value="GHD00667.1"/>
    <property type="molecule type" value="Genomic_DNA"/>
</dbReference>
<dbReference type="AlphaFoldDB" id="A0A919CBP2"/>
<sequence>MPPRSSSPRALAVAVWLWVLLPFAYGSYELIRKATQLFTG</sequence>
<accession>A0A919CBP2</accession>
<dbReference type="RefSeq" id="WP_268253618.1">
    <property type="nucleotide sequence ID" value="NZ_BMVC01000009.1"/>
</dbReference>
<evidence type="ECO:0000313" key="1">
    <source>
        <dbReference type="EMBL" id="GHD00667.1"/>
    </source>
</evidence>
<dbReference type="Proteomes" id="UP000638353">
    <property type="component" value="Unassembled WGS sequence"/>
</dbReference>
<evidence type="ECO:0000313" key="2">
    <source>
        <dbReference type="Proteomes" id="UP000638353"/>
    </source>
</evidence>
<proteinExistence type="predicted"/>
<comment type="caution">
    <text evidence="1">The sequence shown here is derived from an EMBL/GenBank/DDBJ whole genome shotgun (WGS) entry which is preliminary data.</text>
</comment>